<dbReference type="EMBL" id="JAPZBO010000007">
    <property type="protein sequence ID" value="KAJ5311057.1"/>
    <property type="molecule type" value="Genomic_DNA"/>
</dbReference>
<dbReference type="Proteomes" id="UP001147746">
    <property type="component" value="Unassembled WGS sequence"/>
</dbReference>
<dbReference type="SUPFAM" id="SSF51197">
    <property type="entry name" value="Clavaminate synthase-like"/>
    <property type="match status" value="1"/>
</dbReference>
<accession>A0A9W9PTD4</accession>
<keyword evidence="3" id="KW-1185">Reference proteome</keyword>
<evidence type="ECO:0000256" key="1">
    <source>
        <dbReference type="SAM" id="MobiDB-lite"/>
    </source>
</evidence>
<reference evidence="2" key="2">
    <citation type="journal article" date="2023" name="IMA Fungus">
        <title>Comparative genomic study of the Penicillium genus elucidates a diverse pangenome and 15 lateral gene transfer events.</title>
        <authorList>
            <person name="Petersen C."/>
            <person name="Sorensen T."/>
            <person name="Nielsen M.R."/>
            <person name="Sondergaard T.E."/>
            <person name="Sorensen J.L."/>
            <person name="Fitzpatrick D.A."/>
            <person name="Frisvad J.C."/>
            <person name="Nielsen K.L."/>
        </authorList>
    </citation>
    <scope>NUCLEOTIDE SEQUENCE</scope>
    <source>
        <strain evidence="2">IBT 21472</strain>
    </source>
</reference>
<evidence type="ECO:0000313" key="3">
    <source>
        <dbReference type="Proteomes" id="UP001147746"/>
    </source>
</evidence>
<proteinExistence type="predicted"/>
<feature type="region of interest" description="Disordered" evidence="1">
    <location>
        <begin position="156"/>
        <end position="180"/>
    </location>
</feature>
<comment type="caution">
    <text evidence="2">The sequence shown here is derived from an EMBL/GenBank/DDBJ whole genome shotgun (WGS) entry which is preliminary data.</text>
</comment>
<protein>
    <submittedName>
        <fullName evidence="2">Uncharacterized protein</fullName>
    </submittedName>
</protein>
<dbReference type="AlphaFoldDB" id="A0A9W9PTD4"/>
<gene>
    <name evidence="2" type="ORF">N7476_006917</name>
</gene>
<reference evidence="2" key="1">
    <citation type="submission" date="2022-12" db="EMBL/GenBank/DDBJ databases">
        <authorList>
            <person name="Petersen C."/>
        </authorList>
    </citation>
    <scope>NUCLEOTIDE SEQUENCE</scope>
    <source>
        <strain evidence="2">IBT 21472</strain>
    </source>
</reference>
<feature type="region of interest" description="Disordered" evidence="1">
    <location>
        <begin position="697"/>
        <end position="721"/>
    </location>
</feature>
<name>A0A9W9PTD4_9EURO</name>
<organism evidence="2 3">
    <name type="scientific">Penicillium atrosanguineum</name>
    <dbReference type="NCBI Taxonomy" id="1132637"/>
    <lineage>
        <taxon>Eukaryota</taxon>
        <taxon>Fungi</taxon>
        <taxon>Dikarya</taxon>
        <taxon>Ascomycota</taxon>
        <taxon>Pezizomycotina</taxon>
        <taxon>Eurotiomycetes</taxon>
        <taxon>Eurotiomycetidae</taxon>
        <taxon>Eurotiales</taxon>
        <taxon>Aspergillaceae</taxon>
        <taxon>Penicillium</taxon>
    </lineage>
</organism>
<evidence type="ECO:0000313" key="2">
    <source>
        <dbReference type="EMBL" id="KAJ5311057.1"/>
    </source>
</evidence>
<sequence>MVELASKFITTGLSYEHVRLSINNEVISRLSSPGRGVRNTKGIIQGDLTKALHRKCLQPLVRETLIECGLQLDQDGYCCATGRGSDLAALTAEPHMSIVETETEDEVNASAGDADAFGDAQGTVIYLEENDEGGDAADLMSICGVSDMSSELSEAQSFPDDFLSGNDEESDSSQGKKRQDAECGCSVKRATMNRILALPADATNRQKLVALRSLGRLALCDLESIFTKNVICMSHAKRVFELFNMRSASKNHTALAKRVDFIYRHIDDWDTLVKTHLAWFRPKNGLSCDPPLDLYRFRHQPAPPLVADYNKMTWLSFESLYRRILPTPEPTAPLATELFQQMTERGSVVIPQLFGWLKEDFDGNHPGGLLALAHEEMDMYNYHYLPRTGKPRLGWLRNMWHGIIQQLVRQDPAYYACYVFFRPDHAHRLISFPYYAKSTMPGEQTRFRHIDVNLNDLFQTGRGHAILQGSLSLDDEDEQNCTELLYGMHRHIHEWWASVRDRMETTDGYVQKIDGKNWTKEDAAKYGADWAKEVCMAGDVRISLPTLPHGSTGPATKRRRCILPWFVRVRDDHSTLDTPESGTWEEVSAAHRDLIQATRTPSGFTSSKYGHLQYAFPAAPRFHGEGLISDCLVGRARWTDPGVSTELDVLFGQHEAAAAAYIASWRRHAQQTYADLFLEMIKAEKQAFGKDSFFRRKESGLPIGHPQPEVTQLEADDSGDS</sequence>